<reference evidence="1 2" key="1">
    <citation type="journal article" date="2016" name="Mol. Biol. Evol.">
        <title>Comparative Genomics of Early-Diverging Mushroom-Forming Fungi Provides Insights into the Origins of Lignocellulose Decay Capabilities.</title>
        <authorList>
            <person name="Nagy L.G."/>
            <person name="Riley R."/>
            <person name="Tritt A."/>
            <person name="Adam C."/>
            <person name="Daum C."/>
            <person name="Floudas D."/>
            <person name="Sun H."/>
            <person name="Yadav J.S."/>
            <person name="Pangilinan J."/>
            <person name="Larsson K.H."/>
            <person name="Matsuura K."/>
            <person name="Barry K."/>
            <person name="Labutti K."/>
            <person name="Kuo R."/>
            <person name="Ohm R.A."/>
            <person name="Bhattacharya S.S."/>
            <person name="Shirouzu T."/>
            <person name="Yoshinaga Y."/>
            <person name="Martin F.M."/>
            <person name="Grigoriev I.V."/>
            <person name="Hibbett D.S."/>
        </authorList>
    </citation>
    <scope>NUCLEOTIDE SEQUENCE [LARGE SCALE GENOMIC DNA]</scope>
    <source>
        <strain evidence="1 2">93-53</strain>
    </source>
</reference>
<proteinExistence type="predicted"/>
<evidence type="ECO:0000313" key="2">
    <source>
        <dbReference type="Proteomes" id="UP000076871"/>
    </source>
</evidence>
<dbReference type="EMBL" id="KV427606">
    <property type="protein sequence ID" value="KZT12129.1"/>
    <property type="molecule type" value="Genomic_DNA"/>
</dbReference>
<keyword evidence="2" id="KW-1185">Reference proteome</keyword>
<sequence length="149" mass="16367">MSDGEPEKLNFPVVIFGRITQRHLWATSLSPAQRDIRASANTSADTIVSTIDDSVTTTASRLDPPKTHLNRARSLALEVLSQYVTGPKTCGARRQVSGKSASDDDSSWCRTSARDERSVRLRGRRGSNFRVDPMCIAFAWSSLSSHTVT</sequence>
<name>A0A165HSK2_9APHY</name>
<organism evidence="1 2">
    <name type="scientific">Laetiporus sulphureus 93-53</name>
    <dbReference type="NCBI Taxonomy" id="1314785"/>
    <lineage>
        <taxon>Eukaryota</taxon>
        <taxon>Fungi</taxon>
        <taxon>Dikarya</taxon>
        <taxon>Basidiomycota</taxon>
        <taxon>Agaricomycotina</taxon>
        <taxon>Agaricomycetes</taxon>
        <taxon>Polyporales</taxon>
        <taxon>Laetiporus</taxon>
    </lineage>
</organism>
<dbReference type="RefSeq" id="XP_040769777.1">
    <property type="nucleotide sequence ID" value="XM_040907753.1"/>
</dbReference>
<gene>
    <name evidence="1" type="ORF">LAESUDRAFT_720092</name>
</gene>
<evidence type="ECO:0000313" key="1">
    <source>
        <dbReference type="EMBL" id="KZT12129.1"/>
    </source>
</evidence>
<dbReference type="AlphaFoldDB" id="A0A165HSK2"/>
<dbReference type="InParanoid" id="A0A165HSK2"/>
<dbReference type="GeneID" id="63824782"/>
<dbReference type="Proteomes" id="UP000076871">
    <property type="component" value="Unassembled WGS sequence"/>
</dbReference>
<protein>
    <submittedName>
        <fullName evidence="1">Uncharacterized protein</fullName>
    </submittedName>
</protein>
<accession>A0A165HSK2</accession>